<evidence type="ECO:0000259" key="7">
    <source>
        <dbReference type="PROSITE" id="PS50905"/>
    </source>
</evidence>
<dbReference type="InterPro" id="IPR002024">
    <property type="entry name" value="Bacterioferritin"/>
</dbReference>
<dbReference type="InterPro" id="IPR009040">
    <property type="entry name" value="Ferritin-like_diiron"/>
</dbReference>
<gene>
    <name evidence="8" type="ORF">MGR_2957</name>
</gene>
<dbReference type="CDD" id="cd00907">
    <property type="entry name" value="Bacterioferritin"/>
    <property type="match status" value="1"/>
</dbReference>
<comment type="similarity">
    <text evidence="2">Belongs to the bacterioferritin family.</text>
</comment>
<dbReference type="GO" id="GO:0006879">
    <property type="term" value="P:intracellular iron ion homeostasis"/>
    <property type="evidence" value="ECO:0007669"/>
    <property type="project" value="UniProtKB-KW"/>
</dbReference>
<dbReference type="GO" id="GO:0005829">
    <property type="term" value="C:cytosol"/>
    <property type="evidence" value="ECO:0007669"/>
    <property type="project" value="TreeGrafter"/>
</dbReference>
<dbReference type="AlphaFoldDB" id="A4TTS0"/>
<feature type="domain" description="Ferritin-like diiron" evidence="7">
    <location>
        <begin position="1"/>
        <end position="145"/>
    </location>
</feature>
<dbReference type="EMBL" id="CU459003">
    <property type="protein sequence ID" value="CAM74027.1"/>
    <property type="molecule type" value="Genomic_DNA"/>
</dbReference>
<dbReference type="InterPro" id="IPR008331">
    <property type="entry name" value="Ferritin_DPS_dom"/>
</dbReference>
<dbReference type="Gene3D" id="1.20.1260.10">
    <property type="match status" value="1"/>
</dbReference>
<proteinExistence type="inferred from homology"/>
<keyword evidence="5" id="KW-0479">Metal-binding</keyword>
<dbReference type="GO" id="GO:0020037">
    <property type="term" value="F:heme binding"/>
    <property type="evidence" value="ECO:0007669"/>
    <property type="project" value="TreeGrafter"/>
</dbReference>
<evidence type="ECO:0000256" key="3">
    <source>
        <dbReference type="ARBA" id="ARBA00022434"/>
    </source>
</evidence>
<evidence type="ECO:0000256" key="1">
    <source>
        <dbReference type="ARBA" id="ARBA00001970"/>
    </source>
</evidence>
<protein>
    <submittedName>
        <fullName evidence="8">Ferritin and Dps</fullName>
    </submittedName>
</protein>
<keyword evidence="4" id="KW-0349">Heme</keyword>
<evidence type="ECO:0000313" key="8">
    <source>
        <dbReference type="EMBL" id="CAM74027.1"/>
    </source>
</evidence>
<sequence length="218" mass="24945">MKANRTVLAALNDVLRHQLTAINQYFLHARMMKNWGFNALGKHEYKESIEEMKAADKLIERILLLEGLPNLQDLGKLLIGENVPEMLKNDFAMEKDAHADLVKTIALCEKQADYVSRDLLSEFLEECEERMDFYETQLELVKKMGEQNYLQSRYGKSAASPIPSTPTCCPWIMPASSWAASPPRTPGSSNRWTSSARNWRAWPSTARMKANWPMPRPI</sequence>
<name>A4TTS0_9PROT</name>
<accession>A4TTS0</accession>
<dbReference type="PANTHER" id="PTHR30295:SF0">
    <property type="entry name" value="BACTERIOFERRITIN"/>
    <property type="match status" value="1"/>
</dbReference>
<dbReference type="PROSITE" id="PS50905">
    <property type="entry name" value="FERRITIN_LIKE"/>
    <property type="match status" value="1"/>
</dbReference>
<dbReference type="GO" id="GO:0004322">
    <property type="term" value="F:ferroxidase activity"/>
    <property type="evidence" value="ECO:0007669"/>
    <property type="project" value="TreeGrafter"/>
</dbReference>
<dbReference type="PANTHER" id="PTHR30295">
    <property type="entry name" value="BACTERIOFERRITIN"/>
    <property type="match status" value="1"/>
</dbReference>
<reference evidence="8" key="1">
    <citation type="journal article" date="2007" name="J. Bacteriol.">
        <title>Comparative genome analysis of four magnetotactic bacteria reveals a complex set of group-specific genes implicated in magnetosome biomineralization and function.</title>
        <authorList>
            <person name="Richter M."/>
            <person name="Kube M."/>
            <person name="Bazylinski D.A."/>
            <person name="Lombardot T."/>
            <person name="Gloeckner F.O."/>
            <person name="Reinhardt R."/>
            <person name="Schueler D."/>
        </authorList>
    </citation>
    <scope>NUCLEOTIDE SEQUENCE</scope>
    <source>
        <strain evidence="8">MSR-1</strain>
    </source>
</reference>
<dbReference type="InterPro" id="IPR009078">
    <property type="entry name" value="Ferritin-like_SF"/>
</dbReference>
<organism evidence="8">
    <name type="scientific">Magnetospirillum gryphiswaldense</name>
    <dbReference type="NCBI Taxonomy" id="55518"/>
    <lineage>
        <taxon>Bacteria</taxon>
        <taxon>Pseudomonadati</taxon>
        <taxon>Pseudomonadota</taxon>
        <taxon>Alphaproteobacteria</taxon>
        <taxon>Rhodospirillales</taxon>
        <taxon>Rhodospirillaceae</taxon>
        <taxon>Magnetospirillum</taxon>
    </lineage>
</organism>
<dbReference type="GO" id="GO:0006826">
    <property type="term" value="P:iron ion transport"/>
    <property type="evidence" value="ECO:0007669"/>
    <property type="project" value="InterPro"/>
</dbReference>
<evidence type="ECO:0000256" key="6">
    <source>
        <dbReference type="ARBA" id="ARBA00023004"/>
    </source>
</evidence>
<evidence type="ECO:0000256" key="4">
    <source>
        <dbReference type="ARBA" id="ARBA00022617"/>
    </source>
</evidence>
<dbReference type="NCBIfam" id="TIGR00754">
    <property type="entry name" value="bfr"/>
    <property type="match status" value="1"/>
</dbReference>
<evidence type="ECO:0000256" key="2">
    <source>
        <dbReference type="ARBA" id="ARBA00008093"/>
    </source>
</evidence>
<dbReference type="SUPFAM" id="SSF47240">
    <property type="entry name" value="Ferritin-like"/>
    <property type="match status" value="1"/>
</dbReference>
<dbReference type="InterPro" id="IPR012347">
    <property type="entry name" value="Ferritin-like"/>
</dbReference>
<dbReference type="GO" id="GO:0008199">
    <property type="term" value="F:ferric iron binding"/>
    <property type="evidence" value="ECO:0007669"/>
    <property type="project" value="InterPro"/>
</dbReference>
<keyword evidence="6" id="KW-0408">Iron</keyword>
<dbReference type="Pfam" id="PF00210">
    <property type="entry name" value="Ferritin"/>
    <property type="match status" value="1"/>
</dbReference>
<comment type="cofactor">
    <cofactor evidence="1">
        <name>heme b</name>
        <dbReference type="ChEBI" id="CHEBI:60344"/>
    </cofactor>
</comment>
<dbReference type="PRINTS" id="PR00601">
    <property type="entry name" value="BACFERRITIN"/>
</dbReference>
<evidence type="ECO:0000256" key="5">
    <source>
        <dbReference type="ARBA" id="ARBA00022723"/>
    </source>
</evidence>
<keyword evidence="3" id="KW-0409">Iron storage</keyword>